<dbReference type="Proteomes" id="UP000694429">
    <property type="component" value="Chromosome 35"/>
</dbReference>
<proteinExistence type="predicted"/>
<evidence type="ECO:0000313" key="2">
    <source>
        <dbReference type="Ensembl" id="ENSCAFP00030021687.1"/>
    </source>
</evidence>
<dbReference type="Ensembl" id="ENSCAFT00030024834.1">
    <property type="protein sequence ID" value="ENSCAFP00030021687.1"/>
    <property type="gene ID" value="ENSCAFG00030013427.1"/>
</dbReference>
<feature type="region of interest" description="Disordered" evidence="1">
    <location>
        <begin position="1"/>
        <end position="42"/>
    </location>
</feature>
<sequence>MGASSPGVKDLDPPPAVVHHHDPPGLGAQRQPRGVDQGPPASERVVAGSLRAACFSLCLCLCLSLCVSHE</sequence>
<organism evidence="2 3">
    <name type="scientific">Canis lupus familiaris</name>
    <name type="common">Dog</name>
    <name type="synonym">Canis familiaris</name>
    <dbReference type="NCBI Taxonomy" id="9615"/>
    <lineage>
        <taxon>Eukaryota</taxon>
        <taxon>Metazoa</taxon>
        <taxon>Chordata</taxon>
        <taxon>Craniata</taxon>
        <taxon>Vertebrata</taxon>
        <taxon>Euteleostomi</taxon>
        <taxon>Mammalia</taxon>
        <taxon>Eutheria</taxon>
        <taxon>Laurasiatheria</taxon>
        <taxon>Carnivora</taxon>
        <taxon>Caniformia</taxon>
        <taxon>Canidae</taxon>
        <taxon>Canis</taxon>
    </lineage>
</organism>
<evidence type="ECO:0000313" key="3">
    <source>
        <dbReference type="Proteomes" id="UP000694429"/>
    </source>
</evidence>
<evidence type="ECO:0000256" key="1">
    <source>
        <dbReference type="SAM" id="MobiDB-lite"/>
    </source>
</evidence>
<accession>A0A8C0NAD1</accession>
<reference evidence="2" key="1">
    <citation type="submission" date="2019-03" db="EMBL/GenBank/DDBJ databases">
        <authorList>
            <person name="Warren W.C."/>
            <person name="Johnson G.S."/>
        </authorList>
    </citation>
    <scope>NUCLEOTIDE SEQUENCE [LARGE SCALE GENOMIC DNA]</scope>
    <source>
        <strain evidence="2">Basenji</strain>
    </source>
</reference>
<dbReference type="AlphaFoldDB" id="A0A8C0NAD1"/>
<name>A0A8C0NAD1_CANLF</name>
<reference evidence="2" key="2">
    <citation type="submission" date="2025-08" db="UniProtKB">
        <authorList>
            <consortium name="Ensembl"/>
        </authorList>
    </citation>
    <scope>IDENTIFICATION</scope>
</reference>
<protein>
    <submittedName>
        <fullName evidence="2">Uncharacterized protein</fullName>
    </submittedName>
</protein>